<keyword evidence="2" id="KW-1185">Reference proteome</keyword>
<evidence type="ECO:0000313" key="1">
    <source>
        <dbReference type="EMBL" id="MFF9887398.1"/>
    </source>
</evidence>
<accession>A0ABW6Z8X7</accession>
<sequence>MKPTGEPGKVGALAEEAVVAACTLADAADPSRWSAGAVEDVAAALEVLAGALAQLVSAPAMAGLLGTTRRFGMYAKASSS</sequence>
<gene>
    <name evidence="1" type="ORF">ACF1HC_38410</name>
</gene>
<evidence type="ECO:0000313" key="2">
    <source>
        <dbReference type="Proteomes" id="UP001603418"/>
    </source>
</evidence>
<protein>
    <submittedName>
        <fullName evidence="1">Uncharacterized protein</fullName>
    </submittedName>
</protein>
<dbReference type="EMBL" id="JBICBM010000029">
    <property type="protein sequence ID" value="MFF9887398.1"/>
    <property type="molecule type" value="Genomic_DNA"/>
</dbReference>
<dbReference type="RefSeq" id="WP_157855665.1">
    <property type="nucleotide sequence ID" value="NZ_JBFACJ010000036.1"/>
</dbReference>
<dbReference type="Proteomes" id="UP001603418">
    <property type="component" value="Unassembled WGS sequence"/>
</dbReference>
<proteinExistence type="predicted"/>
<reference evidence="1 2" key="1">
    <citation type="submission" date="2024-10" db="EMBL/GenBank/DDBJ databases">
        <title>The Natural Products Discovery Center: Release of the First 8490 Sequenced Strains for Exploring Actinobacteria Biosynthetic Diversity.</title>
        <authorList>
            <person name="Kalkreuter E."/>
            <person name="Kautsar S.A."/>
            <person name="Yang D."/>
            <person name="Bader C.D."/>
            <person name="Teijaro C.N."/>
            <person name="Fluegel L."/>
            <person name="Davis C.M."/>
            <person name="Simpson J.R."/>
            <person name="Lauterbach L."/>
            <person name="Steele A.D."/>
            <person name="Gui C."/>
            <person name="Meng S."/>
            <person name="Li G."/>
            <person name="Viehrig K."/>
            <person name="Ye F."/>
            <person name="Su P."/>
            <person name="Kiefer A.F."/>
            <person name="Nichols A."/>
            <person name="Cepeda A.J."/>
            <person name="Yan W."/>
            <person name="Fan B."/>
            <person name="Jiang Y."/>
            <person name="Adhikari A."/>
            <person name="Zheng C.-J."/>
            <person name="Schuster L."/>
            <person name="Cowan T.M."/>
            <person name="Smanski M.J."/>
            <person name="Chevrette M.G."/>
            <person name="De Carvalho L.P.S."/>
            <person name="Shen B."/>
        </authorList>
    </citation>
    <scope>NUCLEOTIDE SEQUENCE [LARGE SCALE GENOMIC DNA]</scope>
    <source>
        <strain evidence="1 2">NPDC013366</strain>
    </source>
</reference>
<name>A0ABW6Z8X7_9ACTN</name>
<organism evidence="1 2">
    <name type="scientific">Streptomyces eurythermus</name>
    <dbReference type="NCBI Taxonomy" id="42237"/>
    <lineage>
        <taxon>Bacteria</taxon>
        <taxon>Bacillati</taxon>
        <taxon>Actinomycetota</taxon>
        <taxon>Actinomycetes</taxon>
        <taxon>Kitasatosporales</taxon>
        <taxon>Streptomycetaceae</taxon>
        <taxon>Streptomyces</taxon>
    </lineage>
</organism>
<comment type="caution">
    <text evidence="1">The sequence shown here is derived from an EMBL/GenBank/DDBJ whole genome shotgun (WGS) entry which is preliminary data.</text>
</comment>